<dbReference type="PANTHER" id="PTHR22749:SF6">
    <property type="entry name" value="RIBOFLAVIN KINASE"/>
    <property type="match status" value="1"/>
</dbReference>
<dbReference type="EMBL" id="NPCC01000005">
    <property type="protein sequence ID" value="PAE90120.1"/>
    <property type="molecule type" value="Genomic_DNA"/>
</dbReference>
<accession>A0A268P4B4</accession>
<keyword evidence="11" id="KW-0511">Multifunctional enzyme</keyword>
<organism evidence="16 17">
    <name type="scientific">Shouchella clausii</name>
    <name type="common">Alkalihalobacillus clausii</name>
    <dbReference type="NCBI Taxonomy" id="79880"/>
    <lineage>
        <taxon>Bacteria</taxon>
        <taxon>Bacillati</taxon>
        <taxon>Bacillota</taxon>
        <taxon>Bacilli</taxon>
        <taxon>Bacillales</taxon>
        <taxon>Bacillaceae</taxon>
        <taxon>Shouchella</taxon>
    </lineage>
</organism>
<dbReference type="Proteomes" id="UP000216207">
    <property type="component" value="Unassembled WGS sequence"/>
</dbReference>
<dbReference type="InterPro" id="IPR002606">
    <property type="entry name" value="Riboflavin_kinase_bac"/>
</dbReference>
<dbReference type="EC" id="2.7.1.26" evidence="14"/>
<dbReference type="InterPro" id="IPR015865">
    <property type="entry name" value="Riboflavin_kinase_bac/euk"/>
</dbReference>
<reference evidence="16 17" key="1">
    <citation type="submission" date="2017-07" db="EMBL/GenBank/DDBJ databases">
        <title>Isolation and whole genome analysis of endospore-forming bacteria from heroin.</title>
        <authorList>
            <person name="Kalinowski J."/>
            <person name="Ahrens B."/>
            <person name="Al-Dilaimi A."/>
            <person name="Winkler A."/>
            <person name="Wibberg D."/>
            <person name="Schleenbecker U."/>
            <person name="Ruckert C."/>
            <person name="Wolfel R."/>
            <person name="Grass G."/>
        </authorList>
    </citation>
    <scope>NUCLEOTIDE SEQUENCE [LARGE SCALE GENOMIC DNA]</scope>
    <source>
        <strain evidence="16 17">7539</strain>
    </source>
</reference>
<dbReference type="InterPro" id="IPR015864">
    <property type="entry name" value="FAD_synthase"/>
</dbReference>
<dbReference type="PANTHER" id="PTHR22749">
    <property type="entry name" value="RIBOFLAVIN KINASE/FMN ADENYLYLTRANSFERASE"/>
    <property type="match status" value="1"/>
</dbReference>
<dbReference type="Pfam" id="PF01687">
    <property type="entry name" value="Flavokinase"/>
    <property type="match status" value="1"/>
</dbReference>
<dbReference type="GO" id="GO:0003919">
    <property type="term" value="F:FMN adenylyltransferase activity"/>
    <property type="evidence" value="ECO:0007669"/>
    <property type="project" value="UniProtKB-UniRule"/>
</dbReference>
<keyword evidence="4 14" id="KW-0288">FMN</keyword>
<evidence type="ECO:0000256" key="6">
    <source>
        <dbReference type="ARBA" id="ARBA00022695"/>
    </source>
</evidence>
<keyword evidence="5 14" id="KW-0808">Transferase</keyword>
<evidence type="ECO:0000256" key="14">
    <source>
        <dbReference type="PIRNR" id="PIRNR004491"/>
    </source>
</evidence>
<evidence type="ECO:0000313" key="17">
    <source>
        <dbReference type="Proteomes" id="UP000216207"/>
    </source>
</evidence>
<dbReference type="Gene3D" id="3.40.50.620">
    <property type="entry name" value="HUPs"/>
    <property type="match status" value="1"/>
</dbReference>
<evidence type="ECO:0000256" key="2">
    <source>
        <dbReference type="ARBA" id="ARBA00005201"/>
    </source>
</evidence>
<protein>
    <recommendedName>
        <fullName evidence="14">Riboflavin biosynthesis protein</fullName>
    </recommendedName>
    <domain>
        <recommendedName>
            <fullName evidence="14">Riboflavin kinase</fullName>
            <ecNumber evidence="14">2.7.1.26</ecNumber>
        </recommendedName>
        <alternativeName>
            <fullName evidence="14">Flavokinase</fullName>
        </alternativeName>
    </domain>
    <domain>
        <recommendedName>
            <fullName evidence="14">FMN adenylyltransferase</fullName>
            <ecNumber evidence="14">2.7.7.2</ecNumber>
        </recommendedName>
        <alternativeName>
            <fullName evidence="14">FAD pyrophosphorylase</fullName>
        </alternativeName>
        <alternativeName>
            <fullName evidence="14">FAD synthase</fullName>
        </alternativeName>
    </domain>
</protein>
<sequence>MFNGKGGKVVVVELDLDSISHIEAPAPTAMALGYFDGVHKGHKAVIETAKAEAAKRGIQSAVMTFYPHPKEVLGKPDQPIDYLTPLQAKVARLKALGVDVVYVVHFTKAFSKLTPQAFIERFVIGLNVKHVVAGFDFTYGVKGEGKMDDIDRYANGRFTHTTVEQVSDEQEKISSTRIRKQLSEGNVSEAASLLGYPYVFSGTVVHGDARGRLIGYPTANIVAKERFIVPKTGVYVVTLTHAGNTYEGMANIGYKPTFVDDLAKPIVEVNIFDFNQEIYGETVEVAFYERIRSEQKFSGIDEIKAQLGRDRATALQFFKQHTANG</sequence>
<keyword evidence="9 14" id="KW-0274">FAD</keyword>
<comment type="catalytic activity">
    <reaction evidence="13 14">
        <text>FMN + ATP + H(+) = FAD + diphosphate</text>
        <dbReference type="Rhea" id="RHEA:17237"/>
        <dbReference type="ChEBI" id="CHEBI:15378"/>
        <dbReference type="ChEBI" id="CHEBI:30616"/>
        <dbReference type="ChEBI" id="CHEBI:33019"/>
        <dbReference type="ChEBI" id="CHEBI:57692"/>
        <dbReference type="ChEBI" id="CHEBI:58210"/>
        <dbReference type="EC" id="2.7.7.2"/>
    </reaction>
</comment>
<evidence type="ECO:0000256" key="4">
    <source>
        <dbReference type="ARBA" id="ARBA00022643"/>
    </source>
</evidence>
<evidence type="ECO:0000256" key="8">
    <source>
        <dbReference type="ARBA" id="ARBA00022777"/>
    </source>
</evidence>
<evidence type="ECO:0000256" key="13">
    <source>
        <dbReference type="ARBA" id="ARBA00049494"/>
    </source>
</evidence>
<dbReference type="InterPro" id="IPR023465">
    <property type="entry name" value="Riboflavin_kinase_dom_sf"/>
</dbReference>
<comment type="caution">
    <text evidence="16">The sequence shown here is derived from an EMBL/GenBank/DDBJ whole genome shotgun (WGS) entry which is preliminary data.</text>
</comment>
<dbReference type="FunFam" id="3.40.50.620:FF:000021">
    <property type="entry name" value="Riboflavin biosynthesis protein"/>
    <property type="match status" value="1"/>
</dbReference>
<dbReference type="Pfam" id="PF06574">
    <property type="entry name" value="FAD_syn"/>
    <property type="match status" value="1"/>
</dbReference>
<dbReference type="AlphaFoldDB" id="A0A268P4B4"/>
<evidence type="ECO:0000256" key="10">
    <source>
        <dbReference type="ARBA" id="ARBA00022840"/>
    </source>
</evidence>
<evidence type="ECO:0000256" key="11">
    <source>
        <dbReference type="ARBA" id="ARBA00023268"/>
    </source>
</evidence>
<evidence type="ECO:0000256" key="7">
    <source>
        <dbReference type="ARBA" id="ARBA00022741"/>
    </source>
</evidence>
<evidence type="ECO:0000256" key="12">
    <source>
        <dbReference type="ARBA" id="ARBA00047880"/>
    </source>
</evidence>
<dbReference type="UniPathway" id="UPA00276">
    <property type="reaction ID" value="UER00406"/>
</dbReference>
<evidence type="ECO:0000256" key="1">
    <source>
        <dbReference type="ARBA" id="ARBA00004726"/>
    </source>
</evidence>
<dbReference type="SMART" id="SM00904">
    <property type="entry name" value="Flavokinase"/>
    <property type="match status" value="1"/>
</dbReference>
<dbReference type="GO" id="GO:0009231">
    <property type="term" value="P:riboflavin biosynthetic process"/>
    <property type="evidence" value="ECO:0007669"/>
    <property type="project" value="InterPro"/>
</dbReference>
<dbReference type="GO" id="GO:0006747">
    <property type="term" value="P:FAD biosynthetic process"/>
    <property type="evidence" value="ECO:0007669"/>
    <property type="project" value="UniProtKB-UniRule"/>
</dbReference>
<keyword evidence="10 14" id="KW-0067">ATP-binding</keyword>
<comment type="catalytic activity">
    <reaction evidence="12 14">
        <text>riboflavin + ATP = FMN + ADP + H(+)</text>
        <dbReference type="Rhea" id="RHEA:14357"/>
        <dbReference type="ChEBI" id="CHEBI:15378"/>
        <dbReference type="ChEBI" id="CHEBI:30616"/>
        <dbReference type="ChEBI" id="CHEBI:57986"/>
        <dbReference type="ChEBI" id="CHEBI:58210"/>
        <dbReference type="ChEBI" id="CHEBI:456216"/>
        <dbReference type="EC" id="2.7.1.26"/>
    </reaction>
</comment>
<dbReference type="SUPFAM" id="SSF82114">
    <property type="entry name" value="Riboflavin kinase-like"/>
    <property type="match status" value="1"/>
</dbReference>
<dbReference type="NCBIfam" id="NF004160">
    <property type="entry name" value="PRK05627.1-3"/>
    <property type="match status" value="1"/>
</dbReference>
<dbReference type="NCBIfam" id="NF004162">
    <property type="entry name" value="PRK05627.1-5"/>
    <property type="match status" value="1"/>
</dbReference>
<keyword evidence="8 14" id="KW-0418">Kinase</keyword>
<dbReference type="SUPFAM" id="SSF52374">
    <property type="entry name" value="Nucleotidylyl transferase"/>
    <property type="match status" value="1"/>
</dbReference>
<comment type="pathway">
    <text evidence="1 14">Cofactor biosynthesis; FAD biosynthesis; FAD from FMN: step 1/1.</text>
</comment>
<feature type="domain" description="Riboflavin kinase" evidence="15">
    <location>
        <begin position="193"/>
        <end position="319"/>
    </location>
</feature>
<keyword evidence="6 14" id="KW-0548">Nucleotidyltransferase</keyword>
<keyword evidence="3 14" id="KW-0285">Flavoprotein</keyword>
<evidence type="ECO:0000256" key="3">
    <source>
        <dbReference type="ARBA" id="ARBA00022630"/>
    </source>
</evidence>
<evidence type="ECO:0000256" key="5">
    <source>
        <dbReference type="ARBA" id="ARBA00022679"/>
    </source>
</evidence>
<dbReference type="GO" id="GO:0009398">
    <property type="term" value="P:FMN biosynthetic process"/>
    <property type="evidence" value="ECO:0007669"/>
    <property type="project" value="UniProtKB-UniRule"/>
</dbReference>
<dbReference type="EC" id="2.7.7.2" evidence="14"/>
<evidence type="ECO:0000313" key="16">
    <source>
        <dbReference type="EMBL" id="PAE90120.1"/>
    </source>
</evidence>
<keyword evidence="7 14" id="KW-0547">Nucleotide-binding</keyword>
<dbReference type="PIRSF" id="PIRSF004491">
    <property type="entry name" value="FAD_Synth"/>
    <property type="match status" value="1"/>
</dbReference>
<gene>
    <name evidence="16" type="primary">ribF</name>
    <name evidence="16" type="ORF">CHH72_03830</name>
</gene>
<dbReference type="CDD" id="cd02064">
    <property type="entry name" value="FAD_synthetase_N"/>
    <property type="match status" value="1"/>
</dbReference>
<proteinExistence type="inferred from homology"/>
<dbReference type="InterPro" id="IPR014729">
    <property type="entry name" value="Rossmann-like_a/b/a_fold"/>
</dbReference>
<dbReference type="GO" id="GO:0008531">
    <property type="term" value="F:riboflavin kinase activity"/>
    <property type="evidence" value="ECO:0007669"/>
    <property type="project" value="UniProtKB-UniRule"/>
</dbReference>
<dbReference type="Gene3D" id="2.40.30.30">
    <property type="entry name" value="Riboflavin kinase-like"/>
    <property type="match status" value="1"/>
</dbReference>
<evidence type="ECO:0000259" key="15">
    <source>
        <dbReference type="SMART" id="SM00904"/>
    </source>
</evidence>
<dbReference type="InterPro" id="IPR023468">
    <property type="entry name" value="Riboflavin_kinase"/>
</dbReference>
<comment type="pathway">
    <text evidence="2 14">Cofactor biosynthesis; FMN biosynthesis; FMN from riboflavin (ATP route): step 1/1.</text>
</comment>
<name>A0A268P4B4_SHOCL</name>
<evidence type="ECO:0000256" key="9">
    <source>
        <dbReference type="ARBA" id="ARBA00022827"/>
    </source>
</evidence>
<dbReference type="UniPathway" id="UPA00277">
    <property type="reaction ID" value="UER00407"/>
</dbReference>
<comment type="similarity">
    <text evidence="14">Belongs to the ribF family.</text>
</comment>
<dbReference type="NCBIfam" id="TIGR00083">
    <property type="entry name" value="ribF"/>
    <property type="match status" value="1"/>
</dbReference>
<dbReference type="GO" id="GO:0005524">
    <property type="term" value="F:ATP binding"/>
    <property type="evidence" value="ECO:0007669"/>
    <property type="project" value="UniProtKB-UniRule"/>
</dbReference>